<dbReference type="PROSITE" id="PS51278">
    <property type="entry name" value="GATASE_TYPE_2"/>
    <property type="match status" value="1"/>
</dbReference>
<dbReference type="HOGENOM" id="CLU_042555_4_1_1"/>
<dbReference type="GO" id="GO:0005737">
    <property type="term" value="C:cytoplasm"/>
    <property type="evidence" value="ECO:0007669"/>
    <property type="project" value="EnsemblFungi"/>
</dbReference>
<name>W9XUU1_9EURO</name>
<dbReference type="Gene3D" id="3.60.20.10">
    <property type="entry name" value="Glutamine Phosphoribosylpyrophosphate, subunit 1, domain 1"/>
    <property type="match status" value="1"/>
</dbReference>
<dbReference type="AlphaFoldDB" id="W9XUU1"/>
<reference evidence="4 5" key="1">
    <citation type="submission" date="2013-03" db="EMBL/GenBank/DDBJ databases">
        <title>The Genome Sequence of Capronia epimyces CBS 606.96.</title>
        <authorList>
            <consortium name="The Broad Institute Genomics Platform"/>
            <person name="Cuomo C."/>
            <person name="de Hoog S."/>
            <person name="Gorbushina A."/>
            <person name="Walker B."/>
            <person name="Young S.K."/>
            <person name="Zeng Q."/>
            <person name="Gargeya S."/>
            <person name="Fitzgerald M."/>
            <person name="Haas B."/>
            <person name="Abouelleil A."/>
            <person name="Allen A.W."/>
            <person name="Alvarado L."/>
            <person name="Arachchi H.M."/>
            <person name="Berlin A.M."/>
            <person name="Chapman S.B."/>
            <person name="Gainer-Dewar J."/>
            <person name="Goldberg J."/>
            <person name="Griggs A."/>
            <person name="Gujja S."/>
            <person name="Hansen M."/>
            <person name="Howarth C."/>
            <person name="Imamovic A."/>
            <person name="Ireland A."/>
            <person name="Larimer J."/>
            <person name="McCowan C."/>
            <person name="Murphy C."/>
            <person name="Pearson M."/>
            <person name="Poon T.W."/>
            <person name="Priest M."/>
            <person name="Roberts A."/>
            <person name="Saif S."/>
            <person name="Shea T."/>
            <person name="Sisk P."/>
            <person name="Sykes S."/>
            <person name="Wortman J."/>
            <person name="Nusbaum C."/>
            <person name="Birren B."/>
        </authorList>
    </citation>
    <scope>NUCLEOTIDE SEQUENCE [LARGE SCALE GENOMIC DNA]</scope>
    <source>
        <strain evidence="4 5">CBS 606.96</strain>
    </source>
</reference>
<keyword evidence="1 4" id="KW-0315">Glutamine amidotransferase</keyword>
<dbReference type="GO" id="GO:0016740">
    <property type="term" value="F:transferase activity"/>
    <property type="evidence" value="ECO:0007669"/>
    <property type="project" value="UniProtKB-KW"/>
</dbReference>
<accession>W9XUU1</accession>
<evidence type="ECO:0000256" key="1">
    <source>
        <dbReference type="ARBA" id="ARBA00022962"/>
    </source>
</evidence>
<dbReference type="OrthoDB" id="14446at2759"/>
<gene>
    <name evidence="4" type="ORF">A1O3_04655</name>
</gene>
<dbReference type="PANTHER" id="PTHR43187:SF1">
    <property type="entry name" value="GLUTAMINE AMIDOTRANSFERASE DUG3-RELATED"/>
    <property type="match status" value="1"/>
</dbReference>
<evidence type="ECO:0000256" key="2">
    <source>
        <dbReference type="SAM" id="MobiDB-lite"/>
    </source>
</evidence>
<dbReference type="eggNOG" id="KOG1268">
    <property type="taxonomic scope" value="Eukaryota"/>
</dbReference>
<dbReference type="Pfam" id="PF13230">
    <property type="entry name" value="GATase_4"/>
    <property type="match status" value="1"/>
</dbReference>
<dbReference type="InterPro" id="IPR017932">
    <property type="entry name" value="GATase_2_dom"/>
</dbReference>
<keyword evidence="5" id="KW-1185">Reference proteome</keyword>
<dbReference type="GeneID" id="19168773"/>
<comment type="caution">
    <text evidence="4">The sequence shown here is derived from an EMBL/GenBank/DDBJ whole genome shotgun (WGS) entry which is preliminary data.</text>
</comment>
<proteinExistence type="predicted"/>
<dbReference type="GO" id="GO:0061672">
    <property type="term" value="C:glutathione hydrolase complex"/>
    <property type="evidence" value="ECO:0007669"/>
    <property type="project" value="EnsemblFungi"/>
</dbReference>
<dbReference type="InterPro" id="IPR052373">
    <property type="entry name" value="Gamma-glu_amide_hydrolase"/>
</dbReference>
<dbReference type="InterPro" id="IPR029055">
    <property type="entry name" value="Ntn_hydrolases_N"/>
</dbReference>
<dbReference type="CDD" id="cd01908">
    <property type="entry name" value="YafJ"/>
    <property type="match status" value="1"/>
</dbReference>
<dbReference type="PANTHER" id="PTHR43187">
    <property type="entry name" value="GLUTAMINE AMIDOTRANSFERASE DUG3-RELATED"/>
    <property type="match status" value="1"/>
</dbReference>
<evidence type="ECO:0000313" key="4">
    <source>
        <dbReference type="EMBL" id="EXJ83988.1"/>
    </source>
</evidence>
<dbReference type="EMBL" id="AMGY01000004">
    <property type="protein sequence ID" value="EXJ83988.1"/>
    <property type="molecule type" value="Genomic_DNA"/>
</dbReference>
<feature type="region of interest" description="Disordered" evidence="2">
    <location>
        <begin position="311"/>
        <end position="340"/>
    </location>
</feature>
<dbReference type="InterPro" id="IPR026869">
    <property type="entry name" value="EgtC-like"/>
</dbReference>
<dbReference type="Proteomes" id="UP000019478">
    <property type="component" value="Unassembled WGS sequence"/>
</dbReference>
<dbReference type="SUPFAM" id="SSF56235">
    <property type="entry name" value="N-terminal nucleophile aminohydrolases (Ntn hydrolases)"/>
    <property type="match status" value="1"/>
</dbReference>
<dbReference type="STRING" id="1182542.W9XUU1"/>
<sequence>MCRFLVYKGSKPIILSKLITEPSHSILTQSYDSRLRLDSRRPVNGDGFGVGWYTEPELGPDPCVFTSTLPAWNCVNLERIAPKTESRLVFAHVRATTEGSLAENNCHPFQHNTLMWMHNGNVGAWKYVKRPLADSLSDKWFLGVKGGTDSEWAFALFLDTLEREGADPSAEPVGGFDTKALRRAMKKTIAKINAFVKTVSLKHQLGDVETRSLLNFAVTDGHSVIVTRYVSSKTDAAASLYYSSGTAWVEGKTKGQFRMERRDKASDVVLVASEPLTFERHNWLSVPTNTIVTISNQTVYVRPIKDEFYDEDPSTERSTGFARSKGLVSKGPGGGTETPTTLACTPLPRTEVETGAGGYIVKENLDAFQSSLAALRLQNGCGMNGTSGQVLA</sequence>
<feature type="domain" description="Glutamine amidotransferase type-2" evidence="3">
    <location>
        <begin position="2"/>
        <end position="297"/>
    </location>
</feature>
<dbReference type="RefSeq" id="XP_007732973.1">
    <property type="nucleotide sequence ID" value="XM_007734783.1"/>
</dbReference>
<organism evidence="4 5">
    <name type="scientific">Capronia epimyces CBS 606.96</name>
    <dbReference type="NCBI Taxonomy" id="1182542"/>
    <lineage>
        <taxon>Eukaryota</taxon>
        <taxon>Fungi</taxon>
        <taxon>Dikarya</taxon>
        <taxon>Ascomycota</taxon>
        <taxon>Pezizomycotina</taxon>
        <taxon>Eurotiomycetes</taxon>
        <taxon>Chaetothyriomycetidae</taxon>
        <taxon>Chaetothyriales</taxon>
        <taxon>Herpotrichiellaceae</taxon>
        <taxon>Capronia</taxon>
    </lineage>
</organism>
<evidence type="ECO:0000313" key="5">
    <source>
        <dbReference type="Proteomes" id="UP000019478"/>
    </source>
</evidence>
<evidence type="ECO:0000259" key="3">
    <source>
        <dbReference type="PROSITE" id="PS51278"/>
    </source>
</evidence>
<keyword evidence="4" id="KW-0808">Transferase</keyword>
<protein>
    <submittedName>
        <fullName evidence="4">Glutamine amidotransferase</fullName>
    </submittedName>
</protein>
<dbReference type="GO" id="GO:0006751">
    <property type="term" value="P:glutathione catabolic process"/>
    <property type="evidence" value="ECO:0007669"/>
    <property type="project" value="EnsemblFungi"/>
</dbReference>
<dbReference type="FunFam" id="3.60.20.10:FF:000045">
    <property type="entry name" value="Glutamine amidotransferase DUG3"/>
    <property type="match status" value="1"/>
</dbReference>
<dbReference type="GO" id="GO:0036374">
    <property type="term" value="F:glutathione hydrolase activity"/>
    <property type="evidence" value="ECO:0007669"/>
    <property type="project" value="EnsemblFungi"/>
</dbReference>